<dbReference type="GeneID" id="43371092"/>
<gene>
    <name evidence="2" type="ORF">EI982_16060</name>
</gene>
<sequence length="266" mass="29062">MNDIVSELRTQALESTYGEDRRDALERLADRYDEAGEAERREIRQTLADVARDATHKEERELARERLDDLYERDSAAAGTVVGTYCWLATEADYSGEREAALDRLRRIGRSGVSADLRDRIADTFETVTAEATYSAEREQARRGLSELPDGGDADADGDAGAGGGGAGASESGDAYLAVSLTEHLVAARTEGADACLGRAEELHDFVDRHPVDDDAYGEVRDDLSSLVDQLSVVADGQSSLGEERRTQVERVADRTKRLYLRSGDD</sequence>
<accession>A0A6B9FBP7</accession>
<feature type="region of interest" description="Disordered" evidence="1">
    <location>
        <begin position="132"/>
        <end position="169"/>
    </location>
</feature>
<evidence type="ECO:0000313" key="3">
    <source>
        <dbReference type="Proteomes" id="UP000428325"/>
    </source>
</evidence>
<proteinExistence type="predicted"/>
<reference evidence="2 3" key="1">
    <citation type="submission" date="2018-12" db="EMBL/GenBank/DDBJ databases">
        <title>Complete genome sequence of Haloplanus rallus MBLA0036.</title>
        <authorList>
            <person name="Nam Y.-d."/>
            <person name="Kang J."/>
            <person name="Chung W.-H."/>
            <person name="Park Y.S."/>
        </authorList>
    </citation>
    <scope>NUCLEOTIDE SEQUENCE [LARGE SCALE GENOMIC DNA]</scope>
    <source>
        <strain evidence="2 3">MBLA0036</strain>
    </source>
</reference>
<evidence type="ECO:0000313" key="2">
    <source>
        <dbReference type="EMBL" id="QGX96184.1"/>
    </source>
</evidence>
<organism evidence="2 3">
    <name type="scientific">Haloplanus rallus</name>
    <dbReference type="NCBI Taxonomy" id="1816183"/>
    <lineage>
        <taxon>Archaea</taxon>
        <taxon>Methanobacteriati</taxon>
        <taxon>Methanobacteriota</taxon>
        <taxon>Stenosarchaea group</taxon>
        <taxon>Halobacteria</taxon>
        <taxon>Halobacteriales</taxon>
        <taxon>Haloferacaceae</taxon>
        <taxon>Haloplanus</taxon>
    </lineage>
</organism>
<keyword evidence="3" id="KW-1185">Reference proteome</keyword>
<evidence type="ECO:0000256" key="1">
    <source>
        <dbReference type="SAM" id="MobiDB-lite"/>
    </source>
</evidence>
<dbReference type="Proteomes" id="UP000428325">
    <property type="component" value="Chromosome"/>
</dbReference>
<dbReference type="AlphaFoldDB" id="A0A6B9FBP7"/>
<dbReference type="RefSeq" id="WP_157690646.1">
    <property type="nucleotide sequence ID" value="NZ_CP034345.1"/>
</dbReference>
<name>A0A6B9FBP7_9EURY</name>
<dbReference type="EMBL" id="CP034345">
    <property type="protein sequence ID" value="QGX96184.1"/>
    <property type="molecule type" value="Genomic_DNA"/>
</dbReference>
<protein>
    <submittedName>
        <fullName evidence="2">Uncharacterized protein</fullName>
    </submittedName>
</protein>
<feature type="compositionally biased region" description="Basic and acidic residues" evidence="1">
    <location>
        <begin position="136"/>
        <end position="145"/>
    </location>
</feature>
<dbReference type="KEGG" id="hra:EI982_16060"/>